<dbReference type="InterPro" id="IPR016181">
    <property type="entry name" value="Acyl_CoA_acyltransferase"/>
</dbReference>
<dbReference type="AlphaFoldDB" id="A0A9W7AEQ1"/>
<dbReference type="InterPro" id="IPR000182">
    <property type="entry name" value="GNAT_dom"/>
</dbReference>
<evidence type="ECO:0000256" key="2">
    <source>
        <dbReference type="ARBA" id="ARBA00022679"/>
    </source>
</evidence>
<organism evidence="6 7">
    <name type="scientific">Triparma strigata</name>
    <dbReference type="NCBI Taxonomy" id="1606541"/>
    <lineage>
        <taxon>Eukaryota</taxon>
        <taxon>Sar</taxon>
        <taxon>Stramenopiles</taxon>
        <taxon>Ochrophyta</taxon>
        <taxon>Bolidophyceae</taxon>
        <taxon>Parmales</taxon>
        <taxon>Triparmaceae</taxon>
        <taxon>Triparma</taxon>
    </lineage>
</organism>
<evidence type="ECO:0000256" key="1">
    <source>
        <dbReference type="ARBA" id="ARBA00009342"/>
    </source>
</evidence>
<comment type="similarity">
    <text evidence="1">Belongs to the acetyltransferase family. GNAT subfamily.</text>
</comment>
<keyword evidence="7" id="KW-1185">Reference proteome</keyword>
<name>A0A9W7AEQ1_9STRA</name>
<dbReference type="SUPFAM" id="SSF55729">
    <property type="entry name" value="Acyl-CoA N-acyltransferases (Nat)"/>
    <property type="match status" value="1"/>
</dbReference>
<evidence type="ECO:0000259" key="5">
    <source>
        <dbReference type="PROSITE" id="PS51186"/>
    </source>
</evidence>
<dbReference type="OrthoDB" id="5043642at2759"/>
<keyword evidence="2" id="KW-0808">Transferase</keyword>
<dbReference type="Gene3D" id="3.40.630.30">
    <property type="match status" value="1"/>
</dbReference>
<feature type="domain" description="N-acetyltransferase" evidence="5">
    <location>
        <begin position="62"/>
        <end position="224"/>
    </location>
</feature>
<evidence type="ECO:0000256" key="3">
    <source>
        <dbReference type="ARBA" id="ARBA00023315"/>
    </source>
</evidence>
<proteinExistence type="inferred from homology"/>
<protein>
    <recommendedName>
        <fullName evidence="5">N-acetyltransferase domain-containing protein</fullName>
    </recommendedName>
</protein>
<comment type="caution">
    <text evidence="6">The sequence shown here is derived from an EMBL/GenBank/DDBJ whole genome shotgun (WGS) entry which is preliminary data.</text>
</comment>
<feature type="compositionally biased region" description="Polar residues" evidence="4">
    <location>
        <begin position="101"/>
        <end position="111"/>
    </location>
</feature>
<evidence type="ECO:0000256" key="4">
    <source>
        <dbReference type="SAM" id="MobiDB-lite"/>
    </source>
</evidence>
<reference evidence="7" key="1">
    <citation type="journal article" date="2023" name="Commun. Biol.">
        <title>Genome analysis of Parmales, the sister group of diatoms, reveals the evolutionary specialization of diatoms from phago-mixotrophs to photoautotrophs.</title>
        <authorList>
            <person name="Ban H."/>
            <person name="Sato S."/>
            <person name="Yoshikawa S."/>
            <person name="Yamada K."/>
            <person name="Nakamura Y."/>
            <person name="Ichinomiya M."/>
            <person name="Sato N."/>
            <person name="Blanc-Mathieu R."/>
            <person name="Endo H."/>
            <person name="Kuwata A."/>
            <person name="Ogata H."/>
        </authorList>
    </citation>
    <scope>NUCLEOTIDE SEQUENCE [LARGE SCALE GENOMIC DNA]</scope>
    <source>
        <strain evidence="7">NIES 3701</strain>
    </source>
</reference>
<keyword evidence="3" id="KW-0012">Acyltransferase</keyword>
<accession>A0A9W7AEQ1</accession>
<dbReference type="PANTHER" id="PTHR13256:SF16">
    <property type="entry name" value="ALPHA_BETA-TUBULIN-N-ACETYLTRANSFERASE 9"/>
    <property type="match status" value="1"/>
</dbReference>
<evidence type="ECO:0000313" key="7">
    <source>
        <dbReference type="Proteomes" id="UP001165085"/>
    </source>
</evidence>
<dbReference type="Proteomes" id="UP001165085">
    <property type="component" value="Unassembled WGS sequence"/>
</dbReference>
<dbReference type="Pfam" id="PF13302">
    <property type="entry name" value="Acetyltransf_3"/>
    <property type="match status" value="1"/>
</dbReference>
<gene>
    <name evidence="6" type="ORF">TrST_g4204</name>
</gene>
<dbReference type="EMBL" id="BRXY01000121">
    <property type="protein sequence ID" value="GMH68017.1"/>
    <property type="molecule type" value="Genomic_DNA"/>
</dbReference>
<dbReference type="PROSITE" id="PS51186">
    <property type="entry name" value="GNAT"/>
    <property type="match status" value="1"/>
</dbReference>
<feature type="region of interest" description="Disordered" evidence="4">
    <location>
        <begin position="88"/>
        <end position="111"/>
    </location>
</feature>
<dbReference type="GO" id="GO:0008080">
    <property type="term" value="F:N-acetyltransferase activity"/>
    <property type="evidence" value="ECO:0007669"/>
    <property type="project" value="InterPro"/>
</dbReference>
<sequence length="241" mass="26707">MSEKVIPTVIPKKAKRRVISSDNVVLVPYLDEHVPRYNKWMQDPSILSLTGSEPLSLEEEYDMCRQWKEDNEKITYILLSPSVDEGADAQSANAEAADAKSPTTTDGSSKTRQWVVDRLDRMVGDANLFLSVCEELGDNGELVSSVFEAELEVMVAEPSARRGGIATQACRILIGEAFGLGVERVFVKIKDGNDGSRKLFEKLGFALVRYVECFGETEMELKAPLPTDPGVVFSDYIEPHT</sequence>
<evidence type="ECO:0000313" key="6">
    <source>
        <dbReference type="EMBL" id="GMH68017.1"/>
    </source>
</evidence>
<dbReference type="PANTHER" id="PTHR13256">
    <property type="entry name" value="N-ACETYLTRANSFERASE 9"/>
    <property type="match status" value="1"/>
</dbReference>
<dbReference type="InterPro" id="IPR039135">
    <property type="entry name" value="NAT9-like"/>
</dbReference>